<keyword evidence="5" id="KW-1133">Transmembrane helix</keyword>
<dbReference type="GO" id="GO:0005886">
    <property type="term" value="C:plasma membrane"/>
    <property type="evidence" value="ECO:0007669"/>
    <property type="project" value="UniProtKB-SubCell"/>
</dbReference>
<evidence type="ECO:0000256" key="6">
    <source>
        <dbReference type="ARBA" id="ARBA00023136"/>
    </source>
</evidence>
<dbReference type="RefSeq" id="WP_119321739.1">
    <property type="nucleotide sequence ID" value="NZ_AP025739.1"/>
</dbReference>
<keyword evidence="8" id="KW-1185">Reference proteome</keyword>
<keyword evidence="3" id="KW-1003">Cell membrane</keyword>
<keyword evidence="2" id="KW-0813">Transport</keyword>
<gene>
    <name evidence="7" type="ORF">CCAX7_62500</name>
</gene>
<proteinExistence type="predicted"/>
<dbReference type="CDD" id="cd06173">
    <property type="entry name" value="MFS_MefA_like"/>
    <property type="match status" value="1"/>
</dbReference>
<dbReference type="PANTHER" id="PTHR23513">
    <property type="entry name" value="INTEGRAL MEMBRANE EFFLUX PROTEIN-RELATED"/>
    <property type="match status" value="1"/>
</dbReference>
<dbReference type="InterPro" id="IPR036259">
    <property type="entry name" value="MFS_trans_sf"/>
</dbReference>
<dbReference type="SUPFAM" id="SSF103473">
    <property type="entry name" value="MFS general substrate transporter"/>
    <property type="match status" value="1"/>
</dbReference>
<keyword evidence="4" id="KW-0812">Transmembrane</keyword>
<dbReference type="InterPro" id="IPR020846">
    <property type="entry name" value="MFS_dom"/>
</dbReference>
<keyword evidence="6" id="KW-0472">Membrane</keyword>
<evidence type="ECO:0000256" key="4">
    <source>
        <dbReference type="ARBA" id="ARBA00022692"/>
    </source>
</evidence>
<dbReference type="Pfam" id="PF05977">
    <property type="entry name" value="MFS_3"/>
    <property type="match status" value="1"/>
</dbReference>
<evidence type="ECO:0000313" key="7">
    <source>
        <dbReference type="EMBL" id="BDI34199.1"/>
    </source>
</evidence>
<dbReference type="KEGG" id="ccot:CCAX7_62500"/>
<evidence type="ECO:0000256" key="2">
    <source>
        <dbReference type="ARBA" id="ARBA00022448"/>
    </source>
</evidence>
<name>A0A402CWQ8_9BACT</name>
<comment type="subcellular location">
    <subcellularLocation>
        <location evidence="1">Cell membrane</location>
        <topology evidence="1">Multi-pass membrane protein</topology>
    </subcellularLocation>
</comment>
<organism evidence="7 8">
    <name type="scientific">Capsulimonas corticalis</name>
    <dbReference type="NCBI Taxonomy" id="2219043"/>
    <lineage>
        <taxon>Bacteria</taxon>
        <taxon>Bacillati</taxon>
        <taxon>Armatimonadota</taxon>
        <taxon>Armatimonadia</taxon>
        <taxon>Capsulimonadales</taxon>
        <taxon>Capsulimonadaceae</taxon>
        <taxon>Capsulimonas</taxon>
    </lineage>
</organism>
<dbReference type="AlphaFoldDB" id="A0A402CWQ8"/>
<dbReference type="Gene3D" id="1.20.1250.20">
    <property type="entry name" value="MFS general substrate transporter like domains"/>
    <property type="match status" value="1"/>
</dbReference>
<dbReference type="PANTHER" id="PTHR23513:SF11">
    <property type="entry name" value="STAPHYLOFERRIN A TRANSPORTER"/>
    <property type="match status" value="1"/>
</dbReference>
<dbReference type="Proteomes" id="UP000287394">
    <property type="component" value="Chromosome"/>
</dbReference>
<accession>A0A402CWQ8</accession>
<dbReference type="FunCoup" id="A0A402CWQ8">
    <property type="interactions" value="12"/>
</dbReference>
<evidence type="ECO:0000256" key="3">
    <source>
        <dbReference type="ARBA" id="ARBA00022475"/>
    </source>
</evidence>
<dbReference type="EMBL" id="AP025739">
    <property type="protein sequence ID" value="BDI34199.1"/>
    <property type="molecule type" value="Genomic_DNA"/>
</dbReference>
<evidence type="ECO:0000256" key="1">
    <source>
        <dbReference type="ARBA" id="ARBA00004651"/>
    </source>
</evidence>
<dbReference type="PROSITE" id="PS50850">
    <property type="entry name" value="MFS"/>
    <property type="match status" value="1"/>
</dbReference>
<dbReference type="InterPro" id="IPR010290">
    <property type="entry name" value="TM_effector"/>
</dbReference>
<evidence type="ECO:0000313" key="8">
    <source>
        <dbReference type="Proteomes" id="UP000287394"/>
    </source>
</evidence>
<dbReference type="OrthoDB" id="9775268at2"/>
<protein>
    <submittedName>
        <fullName evidence="7">MFS transporter</fullName>
    </submittedName>
</protein>
<sequence length="430" mass="46087">MTSRSYLRAFRHRNYRLYFSGQSISMVGAWMTRVATSWLVYRLTGSALLLGVVGFAGQILSFVLSPIAGVLVDRWDKHKLLIWTQILAMIQALIMGILVLKNAITIEEIIVLSVLQGMVNAFEMPVRQSFVVRMVNDKADLSNAIALNSSLVNLTRAIGPSVAGVLIAVVGEAWCFLADAISYLAVLTSLFLMRLEPDTRKPSAHSGLIAQMREGWRYVVGFAPIKTILIMLGISSIAGMSYPTIMPIFATRILHGAPSTLGLLLGSAGLGSLGGALYLASRKTILGLGRIIPKAAAFSGLALIAFAYSHVVWLSVLMLFLAGFGFMVQVASTNTLVQTVVEDDKRGRVMSFYAMAFVGTAPFGSLITGAVAARFGAPFAVSLGGVGCLLGALWFARSLPTFRNGLRPIYIQMGILPDPASIAVPEAAAH</sequence>
<evidence type="ECO:0000256" key="5">
    <source>
        <dbReference type="ARBA" id="ARBA00022989"/>
    </source>
</evidence>
<reference evidence="7 8" key="1">
    <citation type="journal article" date="2019" name="Int. J. Syst. Evol. Microbiol.">
        <title>Capsulimonas corticalis gen. nov., sp. nov., an aerobic capsulated bacterium, of a novel bacterial order, Capsulimonadales ord. nov., of the class Armatimonadia of the phylum Armatimonadetes.</title>
        <authorList>
            <person name="Li J."/>
            <person name="Kudo C."/>
            <person name="Tonouchi A."/>
        </authorList>
    </citation>
    <scope>NUCLEOTIDE SEQUENCE [LARGE SCALE GENOMIC DNA]</scope>
    <source>
        <strain evidence="7 8">AX-7</strain>
    </source>
</reference>
<dbReference type="GO" id="GO:0022857">
    <property type="term" value="F:transmembrane transporter activity"/>
    <property type="evidence" value="ECO:0007669"/>
    <property type="project" value="InterPro"/>
</dbReference>